<dbReference type="SUPFAM" id="SSF53067">
    <property type="entry name" value="Actin-like ATPase domain"/>
    <property type="match status" value="1"/>
</dbReference>
<protein>
    <submittedName>
        <fullName evidence="4">Autoinducer 2 kinase LsrK</fullName>
        <ecNumber evidence="4">2.7.1.-</ecNumber>
    </submittedName>
</protein>
<gene>
    <name evidence="4" type="primary">lsrK_1</name>
    <name evidence="4" type="ORF">NCTC13032_04963</name>
</gene>
<evidence type="ECO:0000259" key="3">
    <source>
        <dbReference type="Pfam" id="PF00370"/>
    </source>
</evidence>
<dbReference type="InterPro" id="IPR043129">
    <property type="entry name" value="ATPase_NBD"/>
</dbReference>
<evidence type="ECO:0000313" key="4">
    <source>
        <dbReference type="EMBL" id="VTP71611.1"/>
    </source>
</evidence>
<evidence type="ECO:0000256" key="1">
    <source>
        <dbReference type="ARBA" id="ARBA00022679"/>
    </source>
</evidence>
<dbReference type="PANTHER" id="PTHR43435">
    <property type="entry name" value="RIBULOKINASE"/>
    <property type="match status" value="1"/>
</dbReference>
<proteinExistence type="predicted"/>
<evidence type="ECO:0000313" key="5">
    <source>
        <dbReference type="Proteomes" id="UP000310719"/>
    </source>
</evidence>
<dbReference type="Pfam" id="PF00370">
    <property type="entry name" value="FGGY_N"/>
    <property type="match status" value="1"/>
</dbReference>
<dbReference type="Gene3D" id="3.30.420.40">
    <property type="match status" value="1"/>
</dbReference>
<dbReference type="AlphaFoldDB" id="A0A4U9I5Y4"/>
<dbReference type="GO" id="GO:0019321">
    <property type="term" value="P:pentose metabolic process"/>
    <property type="evidence" value="ECO:0007669"/>
    <property type="project" value="TreeGrafter"/>
</dbReference>
<dbReference type="GO" id="GO:0005737">
    <property type="term" value="C:cytoplasm"/>
    <property type="evidence" value="ECO:0007669"/>
    <property type="project" value="TreeGrafter"/>
</dbReference>
<feature type="domain" description="Carbohydrate kinase FGGY N-terminal" evidence="3">
    <location>
        <begin position="1"/>
        <end position="71"/>
    </location>
</feature>
<sequence length="71" mass="7414">MDVGSGSVRAGVFDLSGQLLSHATHKITTVRRSGQRVEQSSEQIWQAVCRCIADALDSAGVAPQSVAGIGF</sequence>
<dbReference type="EMBL" id="LR590464">
    <property type="protein sequence ID" value="VTP71611.1"/>
    <property type="molecule type" value="Genomic_DNA"/>
</dbReference>
<dbReference type="Proteomes" id="UP000310719">
    <property type="component" value="Chromosome"/>
</dbReference>
<dbReference type="EC" id="2.7.1.-" evidence="4"/>
<accession>A0A4U9I5Y4</accession>
<keyword evidence="1 4" id="KW-0808">Transferase</keyword>
<dbReference type="PANTHER" id="PTHR43435:SF4">
    <property type="entry name" value="FGGY CARBOHYDRATE KINASE DOMAIN-CONTAINING PROTEIN"/>
    <property type="match status" value="1"/>
</dbReference>
<name>A0A4U9I5Y4_9ENTR</name>
<organism evidence="4 5">
    <name type="scientific">Leclercia adecarboxylata</name>
    <dbReference type="NCBI Taxonomy" id="83655"/>
    <lineage>
        <taxon>Bacteria</taxon>
        <taxon>Pseudomonadati</taxon>
        <taxon>Pseudomonadota</taxon>
        <taxon>Gammaproteobacteria</taxon>
        <taxon>Enterobacterales</taxon>
        <taxon>Enterobacteriaceae</taxon>
        <taxon>Leclercia</taxon>
    </lineage>
</organism>
<dbReference type="GO" id="GO:0019150">
    <property type="term" value="F:D-ribulokinase activity"/>
    <property type="evidence" value="ECO:0007669"/>
    <property type="project" value="TreeGrafter"/>
</dbReference>
<reference evidence="4 5" key="1">
    <citation type="submission" date="2019-05" db="EMBL/GenBank/DDBJ databases">
        <authorList>
            <consortium name="Pathogen Informatics"/>
        </authorList>
    </citation>
    <scope>NUCLEOTIDE SEQUENCE [LARGE SCALE GENOMIC DNA]</scope>
    <source>
        <strain evidence="4 5">NCTC13032</strain>
    </source>
</reference>
<keyword evidence="2 4" id="KW-0418">Kinase</keyword>
<evidence type="ECO:0000256" key="2">
    <source>
        <dbReference type="ARBA" id="ARBA00022777"/>
    </source>
</evidence>
<dbReference type="InterPro" id="IPR018484">
    <property type="entry name" value="FGGY_N"/>
</dbReference>